<comment type="pathway">
    <text evidence="6 28">Amino-acid biosynthesis; L-threonine biosynthesis; L-threonine from L-aspartate: step 1/5.</text>
</comment>
<dbReference type="InterPro" id="IPR018042">
    <property type="entry name" value="Aspartate_kinase_CS"/>
</dbReference>
<comment type="similarity">
    <text evidence="7 28">In the C-terminal section; belongs to the homoserine dehydrogenase family.</text>
</comment>
<evidence type="ECO:0000256" key="22">
    <source>
        <dbReference type="ARBA" id="ARBA00023167"/>
    </source>
</evidence>
<accession>A0A4S3KNS4</accession>
<dbReference type="Pfam" id="PF00696">
    <property type="entry name" value="AA_kinase"/>
    <property type="match status" value="1"/>
</dbReference>
<evidence type="ECO:0000256" key="3">
    <source>
        <dbReference type="ARBA" id="ARBA00004986"/>
    </source>
</evidence>
<evidence type="ECO:0000313" key="30">
    <source>
        <dbReference type="EMBL" id="THD10480.1"/>
    </source>
</evidence>
<comment type="similarity">
    <text evidence="8 28">In the N-terminal section; belongs to the aspartokinase family.</text>
</comment>
<dbReference type="UniPathway" id="UPA00051">
    <property type="reaction ID" value="UER00462"/>
</dbReference>
<keyword evidence="18 28" id="KW-0560">Oxidoreductase</keyword>
<dbReference type="PROSITE" id="PS00324">
    <property type="entry name" value="ASPARTOKINASE"/>
    <property type="match status" value="1"/>
</dbReference>
<dbReference type="SUPFAM" id="SSF55021">
    <property type="entry name" value="ACT-like"/>
    <property type="match status" value="2"/>
</dbReference>
<comment type="caution">
    <text evidence="30">The sequence shown here is derived from an EMBL/GenBank/DDBJ whole genome shotgun (WGS) entry which is preliminary data.</text>
</comment>
<keyword evidence="19" id="KW-0520">NAD</keyword>
<evidence type="ECO:0000256" key="1">
    <source>
        <dbReference type="ARBA" id="ARBA00001920"/>
    </source>
</evidence>
<dbReference type="SUPFAM" id="SSF53633">
    <property type="entry name" value="Carbamate kinase-like"/>
    <property type="match status" value="1"/>
</dbReference>
<dbReference type="NCBIfam" id="NF007003">
    <property type="entry name" value="PRK09466.1"/>
    <property type="match status" value="1"/>
</dbReference>
<sequence length="822" mass="87033">MPSPPADSAQPDQRPCVHKFGGSSLANAARMARVSSILRDAGEPAQLIVVSALQGVTNVLVALSEATDDPATMLADLLLRHLALAAASADAALRDWLQRDFDACAMLLAQARGAGCSKALHARIHGRGEIWSARCLQSRLCHDGRDCALLDARDVLTVHRHEMGAQVDWTRSQAAWSAWRAQNPQPHVVVTGFIARDASGADITLGRNGSDYSAAIFAVLSNARELTLWGDTDGMLSADPRLVGEAVSLPQLSYTEACELAYFGARVIHPQTLLPAMQRALPIRIRNSFNPAHPGTRIDHDRSSATAVKGLSAMLGMALLNLEGAGMLGVPGTAERVFGALRAAGISVSMISQGSSEHSICCVIRDADGAQARAALLHAFAAEIGDGRIQGVTLTRDIGVIAAVGEGMIGQPGVAARLLSGIARAQVSVRAIAQGASERSISVAVGAGDTTRALRAAHAAFLLSGQTLSIGIIGPGQIGTALLEQLRAAQSRLRHEHAIDLRVRAIADSRRQWLDAGSEMPADWRARVQSGAATDLAAFAAHVHPGHLPHAVIIDCSASDALADAYAGWLQAGIHVITPSKRAASGPLERWQSIRTAAASSGAQLRYEASVGAGLPVIQTLRDLIDTGDTLRAIDGVLSGTLSWLFNHYDGSRPFSALLREAHARGYTEPDPRDDLAGMDVARKLVILAREAGLALDIEQVAVQSLVPEALMRIERDRFMARLDELDTDMAARLAQAQRRGTRLRYLATLDAQGTATVGLREIADTHAAAHLRATDNLLQFSTRRYCDNPLVVQGPGAGPEVTAAGVFADLLRVAGNLRRNP</sequence>
<dbReference type="Gene3D" id="3.40.1160.10">
    <property type="entry name" value="Acetylglutamate kinase-like"/>
    <property type="match status" value="1"/>
</dbReference>
<evidence type="ECO:0000256" key="9">
    <source>
        <dbReference type="ARBA" id="ARBA00011881"/>
    </source>
</evidence>
<dbReference type="NCBIfam" id="NF006959">
    <property type="entry name" value="PRK09436.1"/>
    <property type="match status" value="1"/>
</dbReference>
<keyword evidence="16 28" id="KW-0067">ATP-binding</keyword>
<dbReference type="InterPro" id="IPR011147">
    <property type="entry name" value="Bifunc_Aspkin/hSer_DH"/>
</dbReference>
<comment type="catalytic activity">
    <reaction evidence="25">
        <text>L-aspartate + ATP = 4-phospho-L-aspartate + ADP</text>
        <dbReference type="Rhea" id="RHEA:23776"/>
        <dbReference type="ChEBI" id="CHEBI:29991"/>
        <dbReference type="ChEBI" id="CHEBI:30616"/>
        <dbReference type="ChEBI" id="CHEBI:57535"/>
        <dbReference type="ChEBI" id="CHEBI:456216"/>
        <dbReference type="EC" id="2.7.2.4"/>
    </reaction>
    <physiologicalReaction direction="left-to-right" evidence="25">
        <dbReference type="Rhea" id="RHEA:23777"/>
    </physiologicalReaction>
</comment>
<evidence type="ECO:0000256" key="10">
    <source>
        <dbReference type="ARBA" id="ARBA00022605"/>
    </source>
</evidence>
<dbReference type="RefSeq" id="WP_081128499.1">
    <property type="nucleotide sequence ID" value="NZ_LDOS01000002.1"/>
</dbReference>
<keyword evidence="17 28" id="KW-0521">NADP</keyword>
<dbReference type="STRING" id="993689.GCA_002077135_02688"/>
<proteinExistence type="inferred from homology"/>
<dbReference type="UniPathway" id="UPA00050">
    <property type="reaction ID" value="UER00063"/>
</dbReference>
<dbReference type="EC" id="1.1.1.3" evidence="28"/>
<dbReference type="FunFam" id="3.30.360.10:FF:000006">
    <property type="entry name" value="Bifunctional aspartokinase/homoserine dehydrogenase"/>
    <property type="match status" value="1"/>
</dbReference>
<dbReference type="GO" id="GO:0004072">
    <property type="term" value="F:aspartate kinase activity"/>
    <property type="evidence" value="ECO:0007669"/>
    <property type="project" value="UniProtKB-UniRule"/>
</dbReference>
<dbReference type="AlphaFoldDB" id="A0A4S3KNS4"/>
<evidence type="ECO:0000256" key="16">
    <source>
        <dbReference type="ARBA" id="ARBA00022840"/>
    </source>
</evidence>
<evidence type="ECO:0000256" key="7">
    <source>
        <dbReference type="ARBA" id="ARBA00007952"/>
    </source>
</evidence>
<dbReference type="InterPro" id="IPR001048">
    <property type="entry name" value="Asp/Glu/Uridylate_kinase"/>
</dbReference>
<comment type="cofactor">
    <cofactor evidence="1">
        <name>a metal cation</name>
        <dbReference type="ChEBI" id="CHEBI:25213"/>
    </cofactor>
</comment>
<dbReference type="InterPro" id="IPR054352">
    <property type="entry name" value="ACT_Aspartokinase"/>
</dbReference>
<feature type="domain" description="ACT" evidence="29">
    <location>
        <begin position="403"/>
        <end position="475"/>
    </location>
</feature>
<dbReference type="Pfam" id="PF22468">
    <property type="entry name" value="ACT_9"/>
    <property type="match status" value="2"/>
</dbReference>
<evidence type="ECO:0000256" key="5">
    <source>
        <dbReference type="ARBA" id="ARBA00005062"/>
    </source>
</evidence>
<dbReference type="PROSITE" id="PS01042">
    <property type="entry name" value="HOMOSER_DHGENASE"/>
    <property type="match status" value="1"/>
</dbReference>
<evidence type="ECO:0000256" key="26">
    <source>
        <dbReference type="ARBA" id="ARBA00048841"/>
    </source>
</evidence>
<evidence type="ECO:0000256" key="17">
    <source>
        <dbReference type="ARBA" id="ARBA00022857"/>
    </source>
</evidence>
<evidence type="ECO:0000256" key="8">
    <source>
        <dbReference type="ARBA" id="ARBA00010046"/>
    </source>
</evidence>
<evidence type="ECO:0000256" key="23">
    <source>
        <dbReference type="ARBA" id="ARBA00023268"/>
    </source>
</evidence>
<evidence type="ECO:0000256" key="28">
    <source>
        <dbReference type="PIRNR" id="PIRNR000727"/>
    </source>
</evidence>
<dbReference type="GO" id="GO:0009090">
    <property type="term" value="P:homoserine biosynthetic process"/>
    <property type="evidence" value="ECO:0007669"/>
    <property type="project" value="UniProtKB-ARBA"/>
</dbReference>
<dbReference type="InterPro" id="IPR049638">
    <property type="entry name" value="AK-HD"/>
</dbReference>
<gene>
    <name evidence="30" type="ORF">B1806_08280</name>
</gene>
<keyword evidence="11 28" id="KW-0808">Transferase</keyword>
<keyword evidence="22" id="KW-0486">Methionine biosynthesis</keyword>
<comment type="subunit">
    <text evidence="9 28">Homotetramer.</text>
</comment>
<evidence type="ECO:0000256" key="2">
    <source>
        <dbReference type="ARBA" id="ARBA00004766"/>
    </source>
</evidence>
<dbReference type="Pfam" id="PF00742">
    <property type="entry name" value="Homoserine_dh"/>
    <property type="match status" value="1"/>
</dbReference>
<keyword evidence="20" id="KW-0915">Sodium</keyword>
<dbReference type="GO" id="GO:0050661">
    <property type="term" value="F:NADP binding"/>
    <property type="evidence" value="ECO:0007669"/>
    <property type="project" value="UniProtKB-UniRule"/>
</dbReference>
<evidence type="ECO:0000256" key="15">
    <source>
        <dbReference type="ARBA" id="ARBA00022777"/>
    </source>
</evidence>
<dbReference type="InterPro" id="IPR036291">
    <property type="entry name" value="NAD(P)-bd_dom_sf"/>
</dbReference>
<keyword evidence="21" id="KW-0457">Lysine biosynthesis</keyword>
<comment type="catalytic activity">
    <reaction evidence="26">
        <text>L-homoserine + NADP(+) = L-aspartate 4-semialdehyde + NADPH + H(+)</text>
        <dbReference type="Rhea" id="RHEA:15761"/>
        <dbReference type="ChEBI" id="CHEBI:15378"/>
        <dbReference type="ChEBI" id="CHEBI:57476"/>
        <dbReference type="ChEBI" id="CHEBI:57783"/>
        <dbReference type="ChEBI" id="CHEBI:58349"/>
        <dbReference type="ChEBI" id="CHEBI:537519"/>
        <dbReference type="EC" id="1.1.1.3"/>
    </reaction>
    <physiologicalReaction direction="right-to-left" evidence="26">
        <dbReference type="Rhea" id="RHEA:15763"/>
    </physiologicalReaction>
</comment>
<dbReference type="EMBL" id="MWQO01000026">
    <property type="protein sequence ID" value="THD10480.1"/>
    <property type="molecule type" value="Genomic_DNA"/>
</dbReference>
<evidence type="ECO:0000256" key="11">
    <source>
        <dbReference type="ARBA" id="ARBA00022679"/>
    </source>
</evidence>
<dbReference type="Gene3D" id="1.20.120.1320">
    <property type="entry name" value="Aspartokinase, catalytic domain"/>
    <property type="match status" value="1"/>
</dbReference>
<evidence type="ECO:0000256" key="20">
    <source>
        <dbReference type="ARBA" id="ARBA00023053"/>
    </source>
</evidence>
<dbReference type="GO" id="GO:0009089">
    <property type="term" value="P:lysine biosynthetic process via diaminopimelate"/>
    <property type="evidence" value="ECO:0007669"/>
    <property type="project" value="UniProtKB-UniRule"/>
</dbReference>
<evidence type="ECO:0000256" key="18">
    <source>
        <dbReference type="ARBA" id="ARBA00023002"/>
    </source>
</evidence>
<dbReference type="InterPro" id="IPR045865">
    <property type="entry name" value="ACT-like_dom_sf"/>
</dbReference>
<keyword evidence="10 28" id="KW-0028">Amino-acid biosynthesis</keyword>
<dbReference type="PANTHER" id="PTHR43070">
    <property type="match status" value="1"/>
</dbReference>
<comment type="function">
    <text evidence="24">Bifunctional aspartate kinase and homoserine dehydrogenase that catalyzes the first and the third steps toward the synthesis of lysine, methionine and threonine from aspartate.</text>
</comment>
<protein>
    <recommendedName>
        <fullName evidence="28">Bifunctional aspartokinase/homoserine dehydrogenase</fullName>
    </recommendedName>
    <domain>
        <recommendedName>
            <fullName evidence="28">Aspartokinase</fullName>
            <ecNumber evidence="28">2.7.2.4</ecNumber>
        </recommendedName>
    </domain>
    <domain>
        <recommendedName>
            <fullName evidence="28">Homoserine dehydrogenase</fullName>
            <ecNumber evidence="28">1.1.1.3</ecNumber>
        </recommendedName>
    </domain>
</protein>
<evidence type="ECO:0000256" key="6">
    <source>
        <dbReference type="ARBA" id="ARBA00005139"/>
    </source>
</evidence>
<dbReference type="InterPro" id="IPR019811">
    <property type="entry name" value="HDH_CS"/>
</dbReference>
<dbReference type="Gene3D" id="3.30.2130.10">
    <property type="entry name" value="VC0802-like"/>
    <property type="match status" value="2"/>
</dbReference>
<comment type="pathway">
    <text evidence="4 28">Amino-acid biosynthesis; L-threonine biosynthesis; L-threonine from L-aspartate: step 3/5.</text>
</comment>
<organism evidence="30 31">
    <name type="scientific">Metallibacterium scheffleri</name>
    <dbReference type="NCBI Taxonomy" id="993689"/>
    <lineage>
        <taxon>Bacteria</taxon>
        <taxon>Pseudomonadati</taxon>
        <taxon>Pseudomonadota</taxon>
        <taxon>Gammaproteobacteria</taxon>
        <taxon>Lysobacterales</taxon>
        <taxon>Rhodanobacteraceae</taxon>
        <taxon>Metallibacterium</taxon>
    </lineage>
</organism>
<dbReference type="Pfam" id="PF03447">
    <property type="entry name" value="NAD_binding_3"/>
    <property type="match status" value="1"/>
</dbReference>
<reference evidence="30 31" key="1">
    <citation type="submission" date="2017-02" db="EMBL/GenBank/DDBJ databases">
        <title>Whole genome sequencing of Metallibacterium scheffleri DSM 24874 (T).</title>
        <authorList>
            <person name="Kumar S."/>
            <person name="Patil P."/>
            <person name="Patil P.B."/>
        </authorList>
    </citation>
    <scope>NUCLEOTIDE SEQUENCE [LARGE SCALE GENOMIC DNA]</scope>
    <source>
        <strain evidence="30 31">DSM 24874</strain>
    </source>
</reference>
<keyword evidence="12" id="KW-0791">Threonine biosynthesis</keyword>
<dbReference type="GO" id="GO:0046872">
    <property type="term" value="F:metal ion binding"/>
    <property type="evidence" value="ECO:0007669"/>
    <property type="project" value="UniProtKB-KW"/>
</dbReference>
<dbReference type="FunFam" id="3.40.50.720:FF:000083">
    <property type="entry name" value="Bifunctional aspartokinase/homoserine dehydrogenase"/>
    <property type="match status" value="1"/>
</dbReference>
<dbReference type="Proteomes" id="UP000307749">
    <property type="component" value="Unassembled WGS sequence"/>
</dbReference>
<dbReference type="InterPro" id="IPR036393">
    <property type="entry name" value="AceGlu_kinase-like_sf"/>
</dbReference>
<dbReference type="InterPro" id="IPR001342">
    <property type="entry name" value="HDH_cat"/>
</dbReference>
<keyword evidence="15 28" id="KW-0418">Kinase</keyword>
<evidence type="ECO:0000313" key="31">
    <source>
        <dbReference type="Proteomes" id="UP000307749"/>
    </source>
</evidence>
<dbReference type="GO" id="GO:0004412">
    <property type="term" value="F:homoserine dehydrogenase activity"/>
    <property type="evidence" value="ECO:0007669"/>
    <property type="project" value="UniProtKB-UniRule"/>
</dbReference>
<evidence type="ECO:0000256" key="27">
    <source>
        <dbReference type="ARBA" id="ARBA00049031"/>
    </source>
</evidence>
<evidence type="ECO:0000256" key="25">
    <source>
        <dbReference type="ARBA" id="ARBA00048561"/>
    </source>
</evidence>
<dbReference type="SUPFAM" id="SSF51735">
    <property type="entry name" value="NAD(P)-binding Rossmann-fold domains"/>
    <property type="match status" value="1"/>
</dbReference>
<evidence type="ECO:0000256" key="14">
    <source>
        <dbReference type="ARBA" id="ARBA00022741"/>
    </source>
</evidence>
<evidence type="ECO:0000256" key="19">
    <source>
        <dbReference type="ARBA" id="ARBA00023027"/>
    </source>
</evidence>
<keyword evidence="31" id="KW-1185">Reference proteome</keyword>
<comment type="pathway">
    <text evidence="3 28">Amino-acid biosynthesis; L-methionine biosynthesis via de novo pathway; L-homoserine from L-aspartate: step 1/3.</text>
</comment>
<comment type="pathway">
    <text evidence="2 28">Amino-acid biosynthesis; L-lysine biosynthesis via DAP pathway; (S)-tetrahydrodipicolinate from L-aspartate: step 1/4.</text>
</comment>
<evidence type="ECO:0000256" key="13">
    <source>
        <dbReference type="ARBA" id="ARBA00022723"/>
    </source>
</evidence>
<evidence type="ECO:0000259" key="29">
    <source>
        <dbReference type="PROSITE" id="PS51671"/>
    </source>
</evidence>
<evidence type="ECO:0000256" key="21">
    <source>
        <dbReference type="ARBA" id="ARBA00023154"/>
    </source>
</evidence>
<keyword evidence="14 28" id="KW-0547">Nucleotide-binding</keyword>
<name>A0A4S3KNS4_9GAMM</name>
<dbReference type="UniPathway" id="UPA00034">
    <property type="reaction ID" value="UER00015"/>
</dbReference>
<keyword evidence="23" id="KW-0511">Multifunctional enzyme</keyword>
<dbReference type="SUPFAM" id="SSF55347">
    <property type="entry name" value="Glyceraldehyde-3-phosphate dehydrogenase-like, C-terminal domain"/>
    <property type="match status" value="1"/>
</dbReference>
<dbReference type="GO" id="GO:0009086">
    <property type="term" value="P:methionine biosynthetic process"/>
    <property type="evidence" value="ECO:0007669"/>
    <property type="project" value="UniProtKB-KW"/>
</dbReference>
<dbReference type="PANTHER" id="PTHR43070:SF5">
    <property type="entry name" value="HOMOSERINE DEHYDROGENASE"/>
    <property type="match status" value="1"/>
</dbReference>
<dbReference type="EC" id="2.7.2.4" evidence="28"/>
<comment type="catalytic activity">
    <reaction evidence="27">
        <text>L-homoserine + NAD(+) = L-aspartate 4-semialdehyde + NADH + H(+)</text>
        <dbReference type="Rhea" id="RHEA:15757"/>
        <dbReference type="ChEBI" id="CHEBI:15378"/>
        <dbReference type="ChEBI" id="CHEBI:57476"/>
        <dbReference type="ChEBI" id="CHEBI:57540"/>
        <dbReference type="ChEBI" id="CHEBI:57945"/>
        <dbReference type="ChEBI" id="CHEBI:537519"/>
        <dbReference type="EC" id="1.1.1.3"/>
    </reaction>
    <physiologicalReaction direction="right-to-left" evidence="27">
        <dbReference type="Rhea" id="RHEA:15759"/>
    </physiologicalReaction>
</comment>
<evidence type="ECO:0000256" key="4">
    <source>
        <dbReference type="ARBA" id="ARBA00005056"/>
    </source>
</evidence>
<dbReference type="FunFam" id="3.30.2130.10:FF:000001">
    <property type="entry name" value="Bifunctional aspartokinase/homoserine dehydrogenase"/>
    <property type="match status" value="1"/>
</dbReference>
<dbReference type="NCBIfam" id="TIGR00657">
    <property type="entry name" value="asp_kinases"/>
    <property type="match status" value="1"/>
</dbReference>
<evidence type="ECO:0000256" key="12">
    <source>
        <dbReference type="ARBA" id="ARBA00022697"/>
    </source>
</evidence>
<dbReference type="Gene3D" id="3.30.360.10">
    <property type="entry name" value="Dihydrodipicolinate Reductase, domain 2"/>
    <property type="match status" value="1"/>
</dbReference>
<dbReference type="Gene3D" id="3.40.50.720">
    <property type="entry name" value="NAD(P)-binding Rossmann-like Domain"/>
    <property type="match status" value="1"/>
</dbReference>
<dbReference type="OrthoDB" id="9799110at2"/>
<feature type="domain" description="ACT" evidence="29">
    <location>
        <begin position="322"/>
        <end position="394"/>
    </location>
</feature>
<dbReference type="GO" id="GO:0009088">
    <property type="term" value="P:threonine biosynthetic process"/>
    <property type="evidence" value="ECO:0007669"/>
    <property type="project" value="UniProtKB-UniRule"/>
</dbReference>
<comment type="pathway">
    <text evidence="5 28">Amino-acid biosynthesis; L-methionine biosynthesis via de novo pathway; L-homoserine from L-aspartate: step 3/3.</text>
</comment>
<dbReference type="PIRSF" id="PIRSF000727">
    <property type="entry name" value="ThrA"/>
    <property type="match status" value="1"/>
</dbReference>
<dbReference type="InterPro" id="IPR042199">
    <property type="entry name" value="AsparK_Bifunc_asparK/hSer_DH"/>
</dbReference>
<evidence type="ECO:0000256" key="24">
    <source>
        <dbReference type="ARBA" id="ARBA00044938"/>
    </source>
</evidence>
<dbReference type="PROSITE" id="PS51671">
    <property type="entry name" value="ACT"/>
    <property type="match status" value="2"/>
</dbReference>
<dbReference type="InterPro" id="IPR005106">
    <property type="entry name" value="Asp/hSer_DH_NAD-bd"/>
</dbReference>
<dbReference type="InterPro" id="IPR002912">
    <property type="entry name" value="ACT_dom"/>
</dbReference>
<dbReference type="GO" id="GO:0005524">
    <property type="term" value="F:ATP binding"/>
    <property type="evidence" value="ECO:0007669"/>
    <property type="project" value="UniProtKB-UniRule"/>
</dbReference>
<keyword evidence="13" id="KW-0479">Metal-binding</keyword>
<dbReference type="InterPro" id="IPR001341">
    <property type="entry name" value="Asp_kinase"/>
</dbReference>
<dbReference type="CDD" id="cd04921">
    <property type="entry name" value="ACT_AKi-HSDH-ThrA-like_1"/>
    <property type="match status" value="1"/>
</dbReference>